<evidence type="ECO:0000313" key="1">
    <source>
        <dbReference type="EMBL" id="MCD9560033.1"/>
    </source>
</evidence>
<accession>A0ABS8UP15</accession>
<keyword evidence="2" id="KW-1185">Reference proteome</keyword>
<name>A0ABS8UP15_DATST</name>
<reference evidence="1 2" key="1">
    <citation type="journal article" date="2021" name="BMC Genomics">
        <title>Datura genome reveals duplications of psychoactive alkaloid biosynthetic genes and high mutation rate following tissue culture.</title>
        <authorList>
            <person name="Rajewski A."/>
            <person name="Carter-House D."/>
            <person name="Stajich J."/>
            <person name="Litt A."/>
        </authorList>
    </citation>
    <scope>NUCLEOTIDE SEQUENCE [LARGE SCALE GENOMIC DNA]</scope>
    <source>
        <strain evidence="1">AR-01</strain>
    </source>
</reference>
<dbReference type="Proteomes" id="UP000823775">
    <property type="component" value="Unassembled WGS sequence"/>
</dbReference>
<comment type="caution">
    <text evidence="1">The sequence shown here is derived from an EMBL/GenBank/DDBJ whole genome shotgun (WGS) entry which is preliminary data.</text>
</comment>
<proteinExistence type="predicted"/>
<evidence type="ECO:0000313" key="2">
    <source>
        <dbReference type="Proteomes" id="UP000823775"/>
    </source>
</evidence>
<gene>
    <name evidence="1" type="ORF">HAX54_018462</name>
</gene>
<dbReference type="EMBL" id="JACEIK010002255">
    <property type="protein sequence ID" value="MCD9560033.1"/>
    <property type="molecule type" value="Genomic_DNA"/>
</dbReference>
<sequence length="176" mass="19777">MTQAKEINDKPESPGYLDVLGDHAGVIVENEAASSQSGAGGRYTAIEEVEVTKILHMLDRSSLLVPQSFLLVLEEISNFKGTGSAKKKGYRYSKMTVDQPTANYHGIFVHLPPKLLNNEWIYEQKKDLPKNYFGSVCGPYSLAFNERLIHARWNLLNDNTMSRSDGDGLWEWLARS</sequence>
<organism evidence="1 2">
    <name type="scientific">Datura stramonium</name>
    <name type="common">Jimsonweed</name>
    <name type="synonym">Common thornapple</name>
    <dbReference type="NCBI Taxonomy" id="4076"/>
    <lineage>
        <taxon>Eukaryota</taxon>
        <taxon>Viridiplantae</taxon>
        <taxon>Streptophyta</taxon>
        <taxon>Embryophyta</taxon>
        <taxon>Tracheophyta</taxon>
        <taxon>Spermatophyta</taxon>
        <taxon>Magnoliopsida</taxon>
        <taxon>eudicotyledons</taxon>
        <taxon>Gunneridae</taxon>
        <taxon>Pentapetalae</taxon>
        <taxon>asterids</taxon>
        <taxon>lamiids</taxon>
        <taxon>Solanales</taxon>
        <taxon>Solanaceae</taxon>
        <taxon>Solanoideae</taxon>
        <taxon>Datureae</taxon>
        <taxon>Datura</taxon>
    </lineage>
</organism>
<protein>
    <submittedName>
        <fullName evidence="1">Uncharacterized protein</fullName>
    </submittedName>
</protein>